<dbReference type="InterPro" id="IPR013328">
    <property type="entry name" value="6PGD_dom2"/>
</dbReference>
<dbReference type="SUPFAM" id="SSF51735">
    <property type="entry name" value="NAD(P)-binding Rossmann-fold domains"/>
    <property type="match status" value="1"/>
</dbReference>
<evidence type="ECO:0000256" key="1">
    <source>
        <dbReference type="ARBA" id="ARBA00006601"/>
    </source>
</evidence>
<dbReference type="GO" id="GO:0051287">
    <property type="term" value="F:NAD binding"/>
    <property type="evidence" value="ECO:0007669"/>
    <property type="project" value="InterPro"/>
</dbReference>
<dbReference type="InterPro" id="IPR017476">
    <property type="entry name" value="UDP-Glc/GDP-Man"/>
</dbReference>
<reference evidence="5 6" key="1">
    <citation type="journal article" date="2016" name="Nat. Commun.">
        <title>Thousands of microbial genomes shed light on interconnected biogeochemical processes in an aquifer system.</title>
        <authorList>
            <person name="Anantharaman K."/>
            <person name="Brown C.T."/>
            <person name="Hug L.A."/>
            <person name="Sharon I."/>
            <person name="Castelle C.J."/>
            <person name="Probst A.J."/>
            <person name="Thomas B.C."/>
            <person name="Singh A."/>
            <person name="Wilkins M.J."/>
            <person name="Karaoz U."/>
            <person name="Brodie E.L."/>
            <person name="Williams K.H."/>
            <person name="Hubbard S.S."/>
            <person name="Banfield J.F."/>
        </authorList>
    </citation>
    <scope>NUCLEOTIDE SEQUENCE [LARGE SCALE GENOMIC DNA]</scope>
</reference>
<dbReference type="InterPro" id="IPR008927">
    <property type="entry name" value="6-PGluconate_DH-like_C_sf"/>
</dbReference>
<evidence type="ECO:0000313" key="5">
    <source>
        <dbReference type="EMBL" id="OGG07444.1"/>
    </source>
</evidence>
<dbReference type="PIRSF" id="PIRSF500136">
    <property type="entry name" value="UDP_ManNAc_DH"/>
    <property type="match status" value="1"/>
</dbReference>
<dbReference type="InterPro" id="IPR028359">
    <property type="entry name" value="UDP_ManNAc/GlcNAc_DH"/>
</dbReference>
<dbReference type="Proteomes" id="UP000178681">
    <property type="component" value="Unassembled WGS sequence"/>
</dbReference>
<evidence type="ECO:0000259" key="3">
    <source>
        <dbReference type="Pfam" id="PF00984"/>
    </source>
</evidence>
<organism evidence="5 6">
    <name type="scientific">Candidatus Gottesmanbacteria bacterium RIFCSPHIGHO2_01_FULL_42_12</name>
    <dbReference type="NCBI Taxonomy" id="1798377"/>
    <lineage>
        <taxon>Bacteria</taxon>
        <taxon>Candidatus Gottesmaniibacteriota</taxon>
    </lineage>
</organism>
<evidence type="ECO:0008006" key="7">
    <source>
        <dbReference type="Google" id="ProtNLM"/>
    </source>
</evidence>
<dbReference type="Gene3D" id="1.10.1040.10">
    <property type="entry name" value="N-(1-d-carboxylethyl)-l-norvaline Dehydrogenase, domain 2"/>
    <property type="match status" value="1"/>
</dbReference>
<dbReference type="SUPFAM" id="SSF48179">
    <property type="entry name" value="6-phosphogluconate dehydrogenase C-terminal domain-like"/>
    <property type="match status" value="1"/>
</dbReference>
<proteinExistence type="inferred from homology"/>
<dbReference type="STRING" id="1798377.A2872_02475"/>
<sequence length="276" mass="31290">MSSIGVVGYGYVGKAVEYGFKPKNQVLIHDKFLPSQTLSQVVNKSQIIFVAVPTPMDANYQKIDLSIVEQVVGDIIKLARKFKKAPIIVIKSTIIPGTTRRLGEKYKYKEIAFNPEFLTEANYLDDFVNSDRIIIGGDVDWVRQRVVDLYRESFPKTKIFQTDPVTAEMVKYMANTYLATKVIFANEMFDLCEKLGIKYEEVKKMVVADKRIYDSHFDITTDRGFGGKCFPKDTVALLGLAKVLGADLSVLKNVWAKNLKIRKIRDWEDIPGAVSR</sequence>
<accession>A0A1F5Z542</accession>
<dbReference type="PANTHER" id="PTHR43750">
    <property type="entry name" value="UDP-GLUCOSE 6-DEHYDROGENASE TUAD"/>
    <property type="match status" value="1"/>
</dbReference>
<dbReference type="GO" id="GO:0016628">
    <property type="term" value="F:oxidoreductase activity, acting on the CH-CH group of donors, NAD or NADP as acceptor"/>
    <property type="evidence" value="ECO:0007669"/>
    <property type="project" value="InterPro"/>
</dbReference>
<comment type="similarity">
    <text evidence="1 2">Belongs to the UDP-glucose/GDP-mannose dehydrogenase family.</text>
</comment>
<evidence type="ECO:0000256" key="2">
    <source>
        <dbReference type="PIRNR" id="PIRNR000124"/>
    </source>
</evidence>
<dbReference type="PANTHER" id="PTHR43750:SF3">
    <property type="entry name" value="UDP-GLUCOSE 6-DEHYDROGENASE TUAD"/>
    <property type="match status" value="1"/>
</dbReference>
<dbReference type="PIRSF" id="PIRSF000124">
    <property type="entry name" value="UDPglc_GDPman_dh"/>
    <property type="match status" value="1"/>
</dbReference>
<gene>
    <name evidence="5" type="ORF">A2872_02475</name>
</gene>
<dbReference type="Pfam" id="PF03721">
    <property type="entry name" value="UDPG_MGDP_dh_N"/>
    <property type="match status" value="1"/>
</dbReference>
<comment type="caution">
    <text evidence="5">The sequence shown here is derived from an EMBL/GenBank/DDBJ whole genome shotgun (WGS) entry which is preliminary data.</text>
</comment>
<feature type="domain" description="UDP-glucose/GDP-mannose dehydrogenase dimerisation" evidence="3">
    <location>
        <begin position="166"/>
        <end position="258"/>
    </location>
</feature>
<dbReference type="Pfam" id="PF00984">
    <property type="entry name" value="UDPG_MGDP_dh"/>
    <property type="match status" value="1"/>
</dbReference>
<dbReference type="Gene3D" id="3.40.50.720">
    <property type="entry name" value="NAD(P)-binding Rossmann-like Domain"/>
    <property type="match status" value="1"/>
</dbReference>
<feature type="domain" description="UDP-glucose/GDP-mannose dehydrogenase N-terminal" evidence="4">
    <location>
        <begin position="35"/>
        <end position="139"/>
    </location>
</feature>
<evidence type="ECO:0000259" key="4">
    <source>
        <dbReference type="Pfam" id="PF03721"/>
    </source>
</evidence>
<protein>
    <recommendedName>
        <fullName evidence="7">UDP-glucose/GDP-mannose dehydrogenase C-terminal domain-containing protein</fullName>
    </recommendedName>
</protein>
<dbReference type="InterPro" id="IPR014026">
    <property type="entry name" value="UDP-Glc/GDP-Man_DH_dimer"/>
</dbReference>
<dbReference type="InterPro" id="IPR036291">
    <property type="entry name" value="NAD(P)-bd_dom_sf"/>
</dbReference>
<evidence type="ECO:0000313" key="6">
    <source>
        <dbReference type="Proteomes" id="UP000178681"/>
    </source>
</evidence>
<dbReference type="AlphaFoldDB" id="A0A1F5Z542"/>
<dbReference type="GO" id="GO:0000271">
    <property type="term" value="P:polysaccharide biosynthetic process"/>
    <property type="evidence" value="ECO:0007669"/>
    <property type="project" value="InterPro"/>
</dbReference>
<dbReference type="GO" id="GO:0016616">
    <property type="term" value="F:oxidoreductase activity, acting on the CH-OH group of donors, NAD or NADP as acceptor"/>
    <property type="evidence" value="ECO:0007669"/>
    <property type="project" value="InterPro"/>
</dbReference>
<dbReference type="EMBL" id="MFJG01000005">
    <property type="protein sequence ID" value="OGG07444.1"/>
    <property type="molecule type" value="Genomic_DNA"/>
</dbReference>
<name>A0A1F5Z542_9BACT</name>
<dbReference type="InterPro" id="IPR001732">
    <property type="entry name" value="UDP-Glc/GDP-Man_DH_N"/>
</dbReference>